<dbReference type="OrthoDB" id="9800461at2"/>
<proteinExistence type="predicted"/>
<dbReference type="EMBL" id="VBWP01000006">
    <property type="protein sequence ID" value="TLG73002.1"/>
    <property type="molecule type" value="Genomic_DNA"/>
</dbReference>
<dbReference type="InterPro" id="IPR015018">
    <property type="entry name" value="DUF1905"/>
</dbReference>
<comment type="caution">
    <text evidence="1">The sequence shown here is derived from an EMBL/GenBank/DDBJ whole genome shotgun (WGS) entry which is preliminary data.</text>
</comment>
<reference evidence="1 2" key="1">
    <citation type="submission" date="2019-05" db="EMBL/GenBank/DDBJ databases">
        <title>Culicoidintestinum kansasii gen. nov., sp. nov. from the gastrointestinal tract of the biting midge, Culicoides sonorensis.</title>
        <authorList>
            <person name="Neupane S."/>
            <person name="Ghosh A."/>
            <person name="Gunther S."/>
            <person name="Martin K."/>
            <person name="Zurek L."/>
        </authorList>
    </citation>
    <scope>NUCLEOTIDE SEQUENCE [LARGE SCALE GENOMIC DNA]</scope>
    <source>
        <strain evidence="1 2">CS-1</strain>
    </source>
</reference>
<dbReference type="RefSeq" id="WP_138191228.1">
    <property type="nucleotide sequence ID" value="NZ_VBWP01000006.1"/>
</dbReference>
<evidence type="ECO:0000313" key="1">
    <source>
        <dbReference type="EMBL" id="TLG73002.1"/>
    </source>
</evidence>
<keyword evidence="2" id="KW-1185">Reference proteome</keyword>
<gene>
    <name evidence="1" type="ORF">FEZ08_08120</name>
</gene>
<dbReference type="Pfam" id="PF13376">
    <property type="entry name" value="OmdA"/>
    <property type="match status" value="1"/>
</dbReference>
<dbReference type="AlphaFoldDB" id="A0A5R8QD24"/>
<dbReference type="InterPro" id="IPR037079">
    <property type="entry name" value="AF2212/PG0164-like_sf"/>
</dbReference>
<protein>
    <submittedName>
        <fullName evidence="1">DUF1905 domain-containing protein</fullName>
    </submittedName>
</protein>
<organism evidence="1 2">
    <name type="scientific">Culicoidibacter larvae</name>
    <dbReference type="NCBI Taxonomy" id="2579976"/>
    <lineage>
        <taxon>Bacteria</taxon>
        <taxon>Bacillati</taxon>
        <taxon>Bacillota</taxon>
        <taxon>Culicoidibacteria</taxon>
        <taxon>Culicoidibacterales</taxon>
        <taxon>Culicoidibacteraceae</taxon>
        <taxon>Culicoidibacter</taxon>
    </lineage>
</organism>
<dbReference type="SUPFAM" id="SSF141694">
    <property type="entry name" value="AF2212/PG0164-like"/>
    <property type="match status" value="1"/>
</dbReference>
<sequence>MYKYKFDAIIATTGPGAYVEFPYDVQEEFGKGRVKVEARFDGQVIYRGSLVRMQTPCHILGIRKDILKALGKGIGDQVTVELKEDLAVREVEVPTDLAERFADNQAAKQFFQSLSYTNQRKYVEWITSAKKAETRESRIEQTIVMLAAGQVK</sequence>
<dbReference type="InParanoid" id="A0A5R8QD24"/>
<dbReference type="Gene3D" id="2.40.30.100">
    <property type="entry name" value="AF2212/PG0164-like"/>
    <property type="match status" value="1"/>
</dbReference>
<name>A0A5R8QD24_9FIRM</name>
<evidence type="ECO:0000313" key="2">
    <source>
        <dbReference type="Proteomes" id="UP000306912"/>
    </source>
</evidence>
<accession>A0A5R8QD24</accession>
<dbReference type="Pfam" id="PF08922">
    <property type="entry name" value="DUF1905"/>
    <property type="match status" value="1"/>
</dbReference>
<dbReference type="Proteomes" id="UP000306912">
    <property type="component" value="Unassembled WGS sequence"/>
</dbReference>